<feature type="region of interest" description="Disordered" evidence="1">
    <location>
        <begin position="18"/>
        <end position="42"/>
    </location>
</feature>
<protein>
    <submittedName>
        <fullName evidence="3">Uncharacterized protein</fullName>
    </submittedName>
</protein>
<feature type="region of interest" description="Disordered" evidence="1">
    <location>
        <begin position="284"/>
        <end position="311"/>
    </location>
</feature>
<evidence type="ECO:0000313" key="4">
    <source>
        <dbReference type="Proteomes" id="UP000751190"/>
    </source>
</evidence>
<dbReference type="AlphaFoldDB" id="A0A8J6C413"/>
<reference evidence="3" key="1">
    <citation type="submission" date="2021-05" db="EMBL/GenBank/DDBJ databases">
        <title>The genome of the haptophyte Pavlova lutheri (Diacronema luteri, Pavlovales) - a model for lipid biosynthesis in eukaryotic algae.</title>
        <authorList>
            <person name="Hulatt C.J."/>
            <person name="Posewitz M.C."/>
        </authorList>
    </citation>
    <scope>NUCLEOTIDE SEQUENCE</scope>
    <source>
        <strain evidence="3">NIVA-4/92</strain>
    </source>
</reference>
<gene>
    <name evidence="3" type="ORF">KFE25_010451</name>
</gene>
<keyword evidence="2" id="KW-0732">Signal</keyword>
<organism evidence="3 4">
    <name type="scientific">Diacronema lutheri</name>
    <name type="common">Unicellular marine alga</name>
    <name type="synonym">Monochrysis lutheri</name>
    <dbReference type="NCBI Taxonomy" id="2081491"/>
    <lineage>
        <taxon>Eukaryota</taxon>
        <taxon>Haptista</taxon>
        <taxon>Haptophyta</taxon>
        <taxon>Pavlovophyceae</taxon>
        <taxon>Pavlovales</taxon>
        <taxon>Pavlovaceae</taxon>
        <taxon>Diacronema</taxon>
    </lineage>
</organism>
<dbReference type="Proteomes" id="UP000751190">
    <property type="component" value="Unassembled WGS sequence"/>
</dbReference>
<name>A0A8J6C413_DIALT</name>
<evidence type="ECO:0000313" key="3">
    <source>
        <dbReference type="EMBL" id="KAG8456920.1"/>
    </source>
</evidence>
<feature type="compositionally biased region" description="Low complexity" evidence="1">
    <location>
        <begin position="498"/>
        <end position="508"/>
    </location>
</feature>
<sequence length="701" mass="69103">MGGGGILVIALAVGANGMGAPRPRRGGGEPPRGMRATPRVPSLPFQLATERARATLRPSSADALAPARGDGAGAGTPALAARPAAASASPGSGDSAAPPAAAAAGAEHVLCVPLYAVLCDPEPEVSLVAFGAAHRLWPREMAACAYVPSADAGIRRHQPGVTAADKRRIAAEAFAPSFPERNAAVACPPWLRLKLRALAPAQPPPPPPVRSRRAADPRPAPLLKSAAELALIARLCADEAVGAHARRAARERAAAAGAPATAGAAAAPLSACRALTVGEIAAAWDEGADGDDGDDDSDDGDGDGDGHGYSGARHTYARRPFAALLLRRFGVSPAQLEAAVGAVRAEWWAADPQGWAAAHVSRAAALPLLRALAPPASSAAPPGTAACDDGARLASAGISAVFIATHLPAARASPLLERLAAAAVAAARDGRPQPQQPRVAAEVGGSAYGAAYAPPPTSVRAEILAAPTLGAGGARAAIARAAGVGLGAQPTPPPPAPSRAAASTRASTDGAFAAGARASPAGDRTRARASRVAALGARIDAAAARRAAAARAAAADAAAAAGGGAARAPVRARALARGPARRVVHFLSGDPRELLELASGAVGAATPRNGGGDGGDGQGGPGGAARADSPRAPPAAALASASLYWATWAVDDGPGARADGGAAERVRVGAAPRVSRVDGADELLDALAHAVRRMRAADDPV</sequence>
<keyword evidence="4" id="KW-1185">Reference proteome</keyword>
<dbReference type="EMBL" id="JAGTXO010000099">
    <property type="protein sequence ID" value="KAG8456920.1"/>
    <property type="molecule type" value="Genomic_DNA"/>
</dbReference>
<feature type="chain" id="PRO_5035273185" evidence="2">
    <location>
        <begin position="18"/>
        <end position="701"/>
    </location>
</feature>
<feature type="region of interest" description="Disordered" evidence="1">
    <location>
        <begin position="485"/>
        <end position="508"/>
    </location>
</feature>
<evidence type="ECO:0000256" key="2">
    <source>
        <dbReference type="SAM" id="SignalP"/>
    </source>
</evidence>
<feature type="region of interest" description="Disordered" evidence="1">
    <location>
        <begin position="199"/>
        <end position="218"/>
    </location>
</feature>
<comment type="caution">
    <text evidence="3">The sequence shown here is derived from an EMBL/GenBank/DDBJ whole genome shotgun (WGS) entry which is preliminary data.</text>
</comment>
<evidence type="ECO:0000256" key="1">
    <source>
        <dbReference type="SAM" id="MobiDB-lite"/>
    </source>
</evidence>
<feature type="compositionally biased region" description="Acidic residues" evidence="1">
    <location>
        <begin position="286"/>
        <end position="303"/>
    </location>
</feature>
<feature type="compositionally biased region" description="Gly residues" evidence="1">
    <location>
        <begin position="609"/>
        <end position="623"/>
    </location>
</feature>
<proteinExistence type="predicted"/>
<feature type="compositionally biased region" description="Low complexity" evidence="1">
    <location>
        <begin position="75"/>
        <end position="99"/>
    </location>
</feature>
<feature type="signal peptide" evidence="2">
    <location>
        <begin position="1"/>
        <end position="17"/>
    </location>
</feature>
<feature type="region of interest" description="Disordered" evidence="1">
    <location>
        <begin position="605"/>
        <end position="632"/>
    </location>
</feature>
<accession>A0A8J6C413</accession>
<feature type="region of interest" description="Disordered" evidence="1">
    <location>
        <begin position="54"/>
        <end position="99"/>
    </location>
</feature>